<evidence type="ECO:0000256" key="1">
    <source>
        <dbReference type="ARBA" id="ARBA00004202"/>
    </source>
</evidence>
<dbReference type="InterPro" id="IPR027417">
    <property type="entry name" value="P-loop_NTPase"/>
</dbReference>
<evidence type="ECO:0000256" key="3">
    <source>
        <dbReference type="ARBA" id="ARBA00022475"/>
    </source>
</evidence>
<reference evidence="6 7" key="1">
    <citation type="journal article" date="2018" name="Nat. Biotechnol.">
        <title>A standardized bacterial taxonomy based on genome phylogeny substantially revises the tree of life.</title>
        <authorList>
            <person name="Parks D.H."/>
            <person name="Chuvochina M."/>
            <person name="Waite D.W."/>
            <person name="Rinke C."/>
            <person name="Skarshewski A."/>
            <person name="Chaumeil P.A."/>
            <person name="Hugenholtz P."/>
        </authorList>
    </citation>
    <scope>NUCLEOTIDE SEQUENCE [LARGE SCALE GENOMIC DNA]</scope>
    <source>
        <strain evidence="6">UBA11247</strain>
    </source>
</reference>
<dbReference type="EMBL" id="DQID01000099">
    <property type="protein sequence ID" value="HCT13870.1"/>
    <property type="molecule type" value="Genomic_DNA"/>
</dbReference>
<dbReference type="AlphaFoldDB" id="A0A3D4SZE7"/>
<dbReference type="GO" id="GO:0006811">
    <property type="term" value="P:monoatomic ion transport"/>
    <property type="evidence" value="ECO:0007669"/>
    <property type="project" value="UniProtKB-KW"/>
</dbReference>
<protein>
    <submittedName>
        <fullName evidence="6">Cobalamin/Fe(3+)-siderophore ABC transporter ATP-binding protein</fullName>
    </submittedName>
</protein>
<keyword evidence="5" id="KW-0472">Membrane</keyword>
<evidence type="ECO:0000313" key="7">
    <source>
        <dbReference type="Proteomes" id="UP000261739"/>
    </source>
</evidence>
<evidence type="ECO:0000256" key="2">
    <source>
        <dbReference type="ARBA" id="ARBA00022448"/>
    </source>
</evidence>
<dbReference type="InterPro" id="IPR051535">
    <property type="entry name" value="Siderophore_ABC-ATPase"/>
</dbReference>
<gene>
    <name evidence="6" type="ORF">DIW82_03495</name>
</gene>
<keyword evidence="6" id="KW-0547">Nucleotide-binding</keyword>
<dbReference type="SUPFAM" id="SSF52540">
    <property type="entry name" value="P-loop containing nucleoside triphosphate hydrolases"/>
    <property type="match status" value="1"/>
</dbReference>
<dbReference type="Proteomes" id="UP000261739">
    <property type="component" value="Unassembled WGS sequence"/>
</dbReference>
<dbReference type="Gene3D" id="3.40.50.300">
    <property type="entry name" value="P-loop containing nucleotide triphosphate hydrolases"/>
    <property type="match status" value="1"/>
</dbReference>
<organism evidence="6 7">
    <name type="scientific">Corynebacterium nuruki</name>
    <dbReference type="NCBI Taxonomy" id="1032851"/>
    <lineage>
        <taxon>Bacteria</taxon>
        <taxon>Bacillati</taxon>
        <taxon>Actinomycetota</taxon>
        <taxon>Actinomycetes</taxon>
        <taxon>Mycobacteriales</taxon>
        <taxon>Corynebacteriaceae</taxon>
        <taxon>Corynebacterium</taxon>
    </lineage>
</organism>
<evidence type="ECO:0000256" key="5">
    <source>
        <dbReference type="ARBA" id="ARBA00023136"/>
    </source>
</evidence>
<keyword evidence="4" id="KW-0406">Ion transport</keyword>
<dbReference type="PANTHER" id="PTHR42771">
    <property type="entry name" value="IRON(3+)-HYDROXAMATE IMPORT ATP-BINDING PROTEIN FHUC"/>
    <property type="match status" value="1"/>
</dbReference>
<dbReference type="STRING" id="863239.GCA_000213935_01281"/>
<keyword evidence="3" id="KW-1003">Cell membrane</keyword>
<comment type="subcellular location">
    <subcellularLocation>
        <location evidence="1">Cell membrane</location>
        <topology evidence="1">Peripheral membrane protein</topology>
    </subcellularLocation>
</comment>
<accession>A0A3D4SZE7</accession>
<comment type="caution">
    <text evidence="6">The sequence shown here is derived from an EMBL/GenBank/DDBJ whole genome shotgun (WGS) entry which is preliminary data.</text>
</comment>
<keyword evidence="2" id="KW-0813">Transport</keyword>
<proteinExistence type="predicted"/>
<sequence length="88" mass="9558">VNRLREELNRTVVMVLHDLNLAIQYSDNLIVMHSGELVATGTPAEVITEDLLKQVFDLDAVVVDNPVDGGPLIVPRTKHGTTSPEGAE</sequence>
<name>A0A3D4SZE7_9CORY</name>
<evidence type="ECO:0000256" key="4">
    <source>
        <dbReference type="ARBA" id="ARBA00023065"/>
    </source>
</evidence>
<dbReference type="PANTHER" id="PTHR42771:SF2">
    <property type="entry name" value="IRON(3+)-HYDROXAMATE IMPORT ATP-BINDING PROTEIN FHUC"/>
    <property type="match status" value="1"/>
</dbReference>
<dbReference type="GO" id="GO:0005886">
    <property type="term" value="C:plasma membrane"/>
    <property type="evidence" value="ECO:0007669"/>
    <property type="project" value="UniProtKB-SubCell"/>
</dbReference>
<dbReference type="GO" id="GO:0005524">
    <property type="term" value="F:ATP binding"/>
    <property type="evidence" value="ECO:0007669"/>
    <property type="project" value="UniProtKB-KW"/>
</dbReference>
<evidence type="ECO:0000313" key="6">
    <source>
        <dbReference type="EMBL" id="HCT13870.1"/>
    </source>
</evidence>
<keyword evidence="6" id="KW-0067">ATP-binding</keyword>
<feature type="non-terminal residue" evidence="6">
    <location>
        <position position="1"/>
    </location>
</feature>